<dbReference type="EMBL" id="DUZY01000001">
    <property type="protein sequence ID" value="DAD18072.1"/>
    <property type="molecule type" value="Genomic_DNA"/>
</dbReference>
<proteinExistence type="predicted"/>
<sequence length="54" mass="6201">MPACLLFGSSAFPLIPVLFSPKHNYTSSFRLAIRSRNRVTMFLENRLSITVLWT</sequence>
<comment type="caution">
    <text evidence="1">The sequence shown here is derived from an EMBL/GenBank/DDBJ whole genome shotgun (WGS) entry which is preliminary data.</text>
</comment>
<accession>A0A822XDT7</accession>
<name>A0A822XDT7_NELNU</name>
<gene>
    <name evidence="1" type="ORF">HUJ06_019535</name>
</gene>
<keyword evidence="2" id="KW-1185">Reference proteome</keyword>
<dbReference type="AlphaFoldDB" id="A0A822XDT7"/>
<evidence type="ECO:0000313" key="1">
    <source>
        <dbReference type="EMBL" id="DAD18072.1"/>
    </source>
</evidence>
<protein>
    <submittedName>
        <fullName evidence="1">Uncharacterized protein</fullName>
    </submittedName>
</protein>
<organism evidence="1 2">
    <name type="scientific">Nelumbo nucifera</name>
    <name type="common">Sacred lotus</name>
    <dbReference type="NCBI Taxonomy" id="4432"/>
    <lineage>
        <taxon>Eukaryota</taxon>
        <taxon>Viridiplantae</taxon>
        <taxon>Streptophyta</taxon>
        <taxon>Embryophyta</taxon>
        <taxon>Tracheophyta</taxon>
        <taxon>Spermatophyta</taxon>
        <taxon>Magnoliopsida</taxon>
        <taxon>Proteales</taxon>
        <taxon>Nelumbonaceae</taxon>
        <taxon>Nelumbo</taxon>
    </lineage>
</organism>
<dbReference type="Proteomes" id="UP000607653">
    <property type="component" value="Unassembled WGS sequence"/>
</dbReference>
<evidence type="ECO:0000313" key="2">
    <source>
        <dbReference type="Proteomes" id="UP000607653"/>
    </source>
</evidence>
<reference evidence="1 2" key="1">
    <citation type="journal article" date="2020" name="Mol. Biol. Evol.">
        <title>Distinct Expression and Methylation Patterns for Genes with Different Fates following a Single Whole-Genome Duplication in Flowering Plants.</title>
        <authorList>
            <person name="Shi T."/>
            <person name="Rahmani R.S."/>
            <person name="Gugger P.F."/>
            <person name="Wang M."/>
            <person name="Li H."/>
            <person name="Zhang Y."/>
            <person name="Li Z."/>
            <person name="Wang Q."/>
            <person name="Van de Peer Y."/>
            <person name="Marchal K."/>
            <person name="Chen J."/>
        </authorList>
    </citation>
    <scope>NUCLEOTIDE SEQUENCE [LARGE SCALE GENOMIC DNA]</scope>
    <source>
        <tissue evidence="1">Leaf</tissue>
    </source>
</reference>